<evidence type="ECO:0000313" key="2">
    <source>
        <dbReference type="Proteomes" id="UP000183567"/>
    </source>
</evidence>
<protein>
    <submittedName>
        <fullName evidence="1">Uncharacterized protein</fullName>
    </submittedName>
</protein>
<name>A0A1J8QN80_9AGAM</name>
<dbReference type="Proteomes" id="UP000183567">
    <property type="component" value="Unassembled WGS sequence"/>
</dbReference>
<evidence type="ECO:0000313" key="1">
    <source>
        <dbReference type="EMBL" id="OJA14856.1"/>
    </source>
</evidence>
<dbReference type="EMBL" id="LVVM01003459">
    <property type="protein sequence ID" value="OJA14856.1"/>
    <property type="molecule type" value="Genomic_DNA"/>
</dbReference>
<comment type="caution">
    <text evidence="1">The sequence shown here is derived from an EMBL/GenBank/DDBJ whole genome shotgun (WGS) entry which is preliminary data.</text>
</comment>
<reference evidence="1 2" key="1">
    <citation type="submission" date="2016-03" db="EMBL/GenBank/DDBJ databases">
        <title>Comparative genomics of the ectomycorrhizal sister species Rhizopogon vinicolor and Rhizopogon vesiculosus (Basidiomycota: Boletales) reveals a divergence of the mating type B locus.</title>
        <authorList>
            <person name="Mujic A.B."/>
            <person name="Kuo A."/>
            <person name="Tritt A."/>
            <person name="Lipzen A."/>
            <person name="Chen C."/>
            <person name="Johnson J."/>
            <person name="Sharma A."/>
            <person name="Barry K."/>
            <person name="Grigoriev I.V."/>
            <person name="Spatafora J.W."/>
        </authorList>
    </citation>
    <scope>NUCLEOTIDE SEQUENCE [LARGE SCALE GENOMIC DNA]</scope>
    <source>
        <strain evidence="1 2">AM-OR11-056</strain>
    </source>
</reference>
<keyword evidence="2" id="KW-1185">Reference proteome</keyword>
<sequence>MRVQQRLARLKGDVAGLREARTRSQGGHPPPQQQMLALRGNAVGLRRRRRRKLLMVNPLPNASAVAHLRQRQMPQLAQPQNQHLTLQNQVQRESGVGHRRRHETQAFSFVDYLRSCPVSTLLLSLSFTSCTI</sequence>
<dbReference type="AlphaFoldDB" id="A0A1J8QN80"/>
<proteinExistence type="predicted"/>
<organism evidence="1 2">
    <name type="scientific">Rhizopogon vesiculosus</name>
    <dbReference type="NCBI Taxonomy" id="180088"/>
    <lineage>
        <taxon>Eukaryota</taxon>
        <taxon>Fungi</taxon>
        <taxon>Dikarya</taxon>
        <taxon>Basidiomycota</taxon>
        <taxon>Agaricomycotina</taxon>
        <taxon>Agaricomycetes</taxon>
        <taxon>Agaricomycetidae</taxon>
        <taxon>Boletales</taxon>
        <taxon>Suillineae</taxon>
        <taxon>Rhizopogonaceae</taxon>
        <taxon>Rhizopogon</taxon>
    </lineage>
</organism>
<accession>A0A1J8QN80</accession>
<gene>
    <name evidence="1" type="ORF">AZE42_00795</name>
</gene>